<feature type="transmembrane region" description="Helical" evidence="2">
    <location>
        <begin position="30"/>
        <end position="49"/>
    </location>
</feature>
<feature type="region of interest" description="Disordered" evidence="1">
    <location>
        <begin position="80"/>
        <end position="119"/>
    </location>
</feature>
<evidence type="ECO:0000256" key="1">
    <source>
        <dbReference type="SAM" id="MobiDB-lite"/>
    </source>
</evidence>
<reference evidence="4 5" key="1">
    <citation type="submission" date="2016-10" db="EMBL/GenBank/DDBJ databases">
        <title>Pseudoalteromonas amylolytica sp. nov., isolated from the surface seawater.</title>
        <authorList>
            <person name="Wu Y.-H."/>
            <person name="Cheng H."/>
            <person name="Jin X.-B."/>
            <person name="Wang C.-S."/>
            <person name="Xu X.-W."/>
        </authorList>
    </citation>
    <scope>NUCLEOTIDE SEQUENCE [LARGE SCALE GENOMIC DNA]</scope>
    <source>
        <strain evidence="4 5">JCM 12483</strain>
    </source>
</reference>
<keyword evidence="2" id="KW-1133">Transmembrane helix</keyword>
<evidence type="ECO:0000256" key="2">
    <source>
        <dbReference type="SAM" id="Phobius"/>
    </source>
</evidence>
<evidence type="ECO:0000313" key="5">
    <source>
        <dbReference type="Proteomes" id="UP000180253"/>
    </source>
</evidence>
<dbReference type="EMBL" id="MNAN01000006">
    <property type="protein sequence ID" value="OHU97970.1"/>
    <property type="molecule type" value="Genomic_DNA"/>
</dbReference>
<keyword evidence="2" id="KW-0812">Transmembrane</keyword>
<proteinExistence type="predicted"/>
<dbReference type="STRING" id="327939.BIW53_00130"/>
<dbReference type="Pfam" id="PF11141">
    <property type="entry name" value="DUF2914"/>
    <property type="match status" value="1"/>
</dbReference>
<protein>
    <recommendedName>
        <fullName evidence="3">DUF2914 domain-containing protein</fullName>
    </recommendedName>
</protein>
<dbReference type="Proteomes" id="UP000180253">
    <property type="component" value="Unassembled WGS sequence"/>
</dbReference>
<keyword evidence="2" id="KW-0472">Membrane</keyword>
<dbReference type="OrthoDB" id="9796654at2"/>
<name>A0A1S1NE12_9GAMM</name>
<dbReference type="AlphaFoldDB" id="A0A1S1NE12"/>
<feature type="domain" description="DUF2914" evidence="3">
    <location>
        <begin position="219"/>
        <end position="279"/>
    </location>
</feature>
<evidence type="ECO:0000259" key="3">
    <source>
        <dbReference type="Pfam" id="PF11141"/>
    </source>
</evidence>
<gene>
    <name evidence="4" type="ORF">BIW53_00130</name>
</gene>
<evidence type="ECO:0000313" key="4">
    <source>
        <dbReference type="EMBL" id="OHU97970.1"/>
    </source>
</evidence>
<keyword evidence="5" id="KW-1185">Reference proteome</keyword>
<feature type="compositionally biased region" description="Polar residues" evidence="1">
    <location>
        <begin position="87"/>
        <end position="110"/>
    </location>
</feature>
<organism evidence="4 5">
    <name type="scientific">Pseudoalteromonas byunsanensis</name>
    <dbReference type="NCBI Taxonomy" id="327939"/>
    <lineage>
        <taxon>Bacteria</taxon>
        <taxon>Pseudomonadati</taxon>
        <taxon>Pseudomonadota</taxon>
        <taxon>Gammaproteobacteria</taxon>
        <taxon>Alteromonadales</taxon>
        <taxon>Pseudoalteromonadaceae</taxon>
        <taxon>Pseudoalteromonas</taxon>
    </lineage>
</organism>
<dbReference type="RefSeq" id="WP_070989452.1">
    <property type="nucleotide sequence ID" value="NZ_CBCSHD010000016.1"/>
</dbReference>
<sequence length="284" mass="31588">MTQRIVIKTSVSKAPQASPEVSYQWHWRRIFVASSVVLLFAVAIVYGLMNSVNAIEMTPMDTQLQSSRDSELTVTANSESIDIDNGQGDTIQAQQPESNSTRSHSASPSDSLPVDDEPVDDKVADELDFVADDEINPPEPVQAMQSDNESETLNTFAADANITNVALGAQIDSNLVSRAVLTTGIADREPIDVLKEHLEQTDFTEKLFFFTEINNMQGQTVQHLWFHQDQLMAEIPLQISSIRFRTYSSKNIMPSQTGPWRVEVVTEQGQLLAQKSFRILSEAD</sequence>
<accession>A0A1S1NE12</accession>
<dbReference type="InterPro" id="IPR022606">
    <property type="entry name" value="DUF2914"/>
</dbReference>
<comment type="caution">
    <text evidence="4">The sequence shown here is derived from an EMBL/GenBank/DDBJ whole genome shotgun (WGS) entry which is preliminary data.</text>
</comment>